<keyword evidence="1" id="KW-0472">Membrane</keyword>
<feature type="transmembrane region" description="Helical" evidence="1">
    <location>
        <begin position="6"/>
        <end position="27"/>
    </location>
</feature>
<sequence length="137" mass="15409">MTEKKRWIPILILVLIIIGAIGSYEFFDYYKTLKEYRQMIGAITINEVDLSKIQDGTYRGSHDAIWVGADVTVIVKDHKIIDIKLERHLNGRGEPAEIIPQRVIDAQSLEVDFISGATSSSKVILKAIEKALLNSPE</sequence>
<dbReference type="Gene3D" id="3.90.1010.20">
    <property type="match status" value="1"/>
</dbReference>
<dbReference type="RefSeq" id="WP_330602832.1">
    <property type="nucleotide sequence ID" value="NZ_JACHEN010000012.1"/>
</dbReference>
<comment type="caution">
    <text evidence="3">The sequence shown here is derived from an EMBL/GenBank/DDBJ whole genome shotgun (WGS) entry which is preliminary data.</text>
</comment>
<dbReference type="Pfam" id="PF04205">
    <property type="entry name" value="FMN_bind"/>
    <property type="match status" value="1"/>
</dbReference>
<dbReference type="AlphaFoldDB" id="A0A841KRJ4"/>
<dbReference type="GO" id="GO:0010181">
    <property type="term" value="F:FMN binding"/>
    <property type="evidence" value="ECO:0007669"/>
    <property type="project" value="InterPro"/>
</dbReference>
<evidence type="ECO:0000313" key="4">
    <source>
        <dbReference type="Proteomes" id="UP000579281"/>
    </source>
</evidence>
<accession>A0A841KRJ4</accession>
<evidence type="ECO:0000313" key="3">
    <source>
        <dbReference type="EMBL" id="MBB6216166.1"/>
    </source>
</evidence>
<organism evidence="3 4">
    <name type="scientific">Anaerosolibacter carboniphilus</name>
    <dbReference type="NCBI Taxonomy" id="1417629"/>
    <lineage>
        <taxon>Bacteria</taxon>
        <taxon>Bacillati</taxon>
        <taxon>Bacillota</taxon>
        <taxon>Clostridia</taxon>
        <taxon>Peptostreptococcales</taxon>
        <taxon>Thermotaleaceae</taxon>
        <taxon>Anaerosolibacter</taxon>
    </lineage>
</organism>
<evidence type="ECO:0000259" key="2">
    <source>
        <dbReference type="SMART" id="SM00900"/>
    </source>
</evidence>
<keyword evidence="1" id="KW-1133">Transmembrane helix</keyword>
<reference evidence="3 4" key="1">
    <citation type="submission" date="2020-08" db="EMBL/GenBank/DDBJ databases">
        <title>Genomic Encyclopedia of Type Strains, Phase IV (KMG-IV): sequencing the most valuable type-strain genomes for metagenomic binning, comparative biology and taxonomic classification.</title>
        <authorList>
            <person name="Goeker M."/>
        </authorList>
    </citation>
    <scope>NUCLEOTIDE SEQUENCE [LARGE SCALE GENOMIC DNA]</scope>
    <source>
        <strain evidence="3 4">DSM 103526</strain>
    </source>
</reference>
<dbReference type="Proteomes" id="UP000579281">
    <property type="component" value="Unassembled WGS sequence"/>
</dbReference>
<keyword evidence="4" id="KW-1185">Reference proteome</keyword>
<name>A0A841KRJ4_9FIRM</name>
<feature type="domain" description="FMN-binding" evidence="2">
    <location>
        <begin position="68"/>
        <end position="135"/>
    </location>
</feature>
<dbReference type="SMART" id="SM00900">
    <property type="entry name" value="FMN_bind"/>
    <property type="match status" value="1"/>
</dbReference>
<protein>
    <submittedName>
        <fullName evidence="3">Uncharacterized protein with FMN-binding domain</fullName>
    </submittedName>
</protein>
<dbReference type="InterPro" id="IPR007329">
    <property type="entry name" value="FMN-bd"/>
</dbReference>
<gene>
    <name evidence="3" type="ORF">HNQ80_002265</name>
</gene>
<proteinExistence type="predicted"/>
<keyword evidence="1" id="KW-0812">Transmembrane</keyword>
<dbReference type="GO" id="GO:0016020">
    <property type="term" value="C:membrane"/>
    <property type="evidence" value="ECO:0007669"/>
    <property type="project" value="InterPro"/>
</dbReference>
<dbReference type="EMBL" id="JACHEN010000012">
    <property type="protein sequence ID" value="MBB6216166.1"/>
    <property type="molecule type" value="Genomic_DNA"/>
</dbReference>
<evidence type="ECO:0000256" key="1">
    <source>
        <dbReference type="SAM" id="Phobius"/>
    </source>
</evidence>